<evidence type="ECO:0000256" key="2">
    <source>
        <dbReference type="SAM" id="Phobius"/>
    </source>
</evidence>
<feature type="transmembrane region" description="Helical" evidence="2">
    <location>
        <begin position="125"/>
        <end position="143"/>
    </location>
</feature>
<dbReference type="Proteomes" id="UP000006238">
    <property type="component" value="Unassembled WGS sequence"/>
</dbReference>
<evidence type="ECO:0000313" key="4">
    <source>
        <dbReference type="Proteomes" id="UP000006238"/>
    </source>
</evidence>
<sequence length="208" mass="24422">MYHSGFFFTSLYVIIQGAGGKDMDKNKKVSFDIIVYSMMIVAVIYAIVQSLSGHNNEIYYKLILGIWILLAVVLSDFVEPMINRTFEEFSGRQMYRYMAYAITDAASYMAVYIFVINVGIYKEPFHYIFLAAGVLLFILKFILYKKFEKKDNRENRIDEILKKEREEEEELRKARFECEKEDDDVEVDTLDDEDILKVFKSHDRKGGI</sequence>
<feature type="transmembrane region" description="Helical" evidence="2">
    <location>
        <begin position="58"/>
        <end position="78"/>
    </location>
</feature>
<feature type="transmembrane region" description="Helical" evidence="2">
    <location>
        <begin position="33"/>
        <end position="52"/>
    </location>
</feature>
<organism evidence="3 4">
    <name type="scientific">Eshraghiella crossota DSM 2876</name>
    <dbReference type="NCBI Taxonomy" id="511680"/>
    <lineage>
        <taxon>Bacteria</taxon>
        <taxon>Bacillati</taxon>
        <taxon>Bacillota</taxon>
        <taxon>Clostridia</taxon>
        <taxon>Lachnospirales</taxon>
        <taxon>Lachnospiraceae</taxon>
        <taxon>Eshraghiella</taxon>
    </lineage>
</organism>
<evidence type="ECO:0000256" key="1">
    <source>
        <dbReference type="SAM" id="Coils"/>
    </source>
</evidence>
<keyword evidence="2" id="KW-0812">Transmembrane</keyword>
<protein>
    <submittedName>
        <fullName evidence="3">Uncharacterized protein</fullName>
    </submittedName>
</protein>
<feature type="transmembrane region" description="Helical" evidence="2">
    <location>
        <begin position="99"/>
        <end position="119"/>
    </location>
</feature>
<dbReference type="HOGENOM" id="CLU_1318932_0_0_9"/>
<dbReference type="EMBL" id="ABWN01000017">
    <property type="protein sequence ID" value="EFF69746.1"/>
    <property type="molecule type" value="Genomic_DNA"/>
</dbReference>
<gene>
    <name evidence="3" type="ORF">BUTYVIB_00260</name>
</gene>
<proteinExistence type="predicted"/>
<keyword evidence="4" id="KW-1185">Reference proteome</keyword>
<keyword evidence="1" id="KW-0175">Coiled coil</keyword>
<accession>D4RWC9</accession>
<dbReference type="AlphaFoldDB" id="D4RWC9"/>
<keyword evidence="2" id="KW-0472">Membrane</keyword>
<comment type="caution">
    <text evidence="3">The sequence shown here is derived from an EMBL/GenBank/DDBJ whole genome shotgun (WGS) entry which is preliminary data.</text>
</comment>
<reference evidence="3 4" key="1">
    <citation type="submission" date="2010-02" db="EMBL/GenBank/DDBJ databases">
        <authorList>
            <person name="Weinstock G."/>
            <person name="Sodergren E."/>
            <person name="Clifton S."/>
            <person name="Fulton L."/>
            <person name="Fulton B."/>
            <person name="Courtney L."/>
            <person name="Fronick C."/>
            <person name="Harrison M."/>
            <person name="Strong C."/>
            <person name="Farmer C."/>
            <person name="Delahaunty K."/>
            <person name="Markovic C."/>
            <person name="Hall O."/>
            <person name="Minx P."/>
            <person name="Tomlinson C."/>
            <person name="Mitreva M."/>
            <person name="Nelson J."/>
            <person name="Hou S."/>
            <person name="Wollam A."/>
            <person name="Pepin K.H."/>
            <person name="Johnson M."/>
            <person name="Bhonagiri V."/>
            <person name="Zhang X."/>
            <person name="Suruliraj S."/>
            <person name="Warren W."/>
            <person name="Chinwalla A."/>
            <person name="Mardis E.R."/>
            <person name="Wilson R.K."/>
        </authorList>
    </citation>
    <scope>NUCLEOTIDE SEQUENCE [LARGE SCALE GENOMIC DNA]</scope>
    <source>
        <strain evidence="3 4">DSM 2876</strain>
    </source>
</reference>
<evidence type="ECO:0000313" key="3">
    <source>
        <dbReference type="EMBL" id="EFF69746.1"/>
    </source>
</evidence>
<name>D4RWC9_9FIRM</name>
<feature type="coiled-coil region" evidence="1">
    <location>
        <begin position="150"/>
        <end position="184"/>
    </location>
</feature>
<dbReference type="STRING" id="45851.BHV86_07025"/>
<keyword evidence="2" id="KW-1133">Transmembrane helix</keyword>